<name>A0A2L0EWH0_SORCE</name>
<dbReference type="InterPro" id="IPR020845">
    <property type="entry name" value="AMP-binding_CS"/>
</dbReference>
<dbReference type="Gene3D" id="2.30.38.10">
    <property type="entry name" value="Luciferase, Domain 3"/>
    <property type="match status" value="1"/>
</dbReference>
<dbReference type="GO" id="GO:0031177">
    <property type="term" value="F:phosphopantetheine binding"/>
    <property type="evidence" value="ECO:0007669"/>
    <property type="project" value="InterPro"/>
</dbReference>
<dbReference type="PROSITE" id="PS00012">
    <property type="entry name" value="PHOSPHOPANTETHEINE"/>
    <property type="match status" value="2"/>
</dbReference>
<dbReference type="Gene3D" id="3.30.559.10">
    <property type="entry name" value="Chloramphenicol acetyltransferase-like domain"/>
    <property type="match status" value="1"/>
</dbReference>
<evidence type="ECO:0000313" key="14">
    <source>
        <dbReference type="Proteomes" id="UP000238348"/>
    </source>
</evidence>
<evidence type="ECO:0000256" key="7">
    <source>
        <dbReference type="ARBA" id="ARBA00023054"/>
    </source>
</evidence>
<dbReference type="FunFam" id="3.40.47.10:FF:000019">
    <property type="entry name" value="Polyketide synthase type I"/>
    <property type="match status" value="1"/>
</dbReference>
<dbReference type="CDD" id="cd00833">
    <property type="entry name" value="PKS"/>
    <property type="match status" value="1"/>
</dbReference>
<dbReference type="NCBIfam" id="TIGR01733">
    <property type="entry name" value="AA-adenyl-dom"/>
    <property type="match status" value="1"/>
</dbReference>
<dbReference type="InterPro" id="IPR020841">
    <property type="entry name" value="PKS_Beta-ketoAc_synthase_dom"/>
</dbReference>
<dbReference type="SMART" id="SM00823">
    <property type="entry name" value="PKS_PP"/>
    <property type="match status" value="3"/>
</dbReference>
<proteinExistence type="inferred from homology"/>
<dbReference type="SMART" id="SM00827">
    <property type="entry name" value="PKS_AT"/>
    <property type="match status" value="2"/>
</dbReference>
<dbReference type="PROSITE" id="PS50075">
    <property type="entry name" value="CARRIER"/>
    <property type="match status" value="3"/>
</dbReference>
<dbReference type="Gene3D" id="3.30.70.3290">
    <property type="match status" value="2"/>
</dbReference>
<dbReference type="InterPro" id="IPR001242">
    <property type="entry name" value="Condensation_dom"/>
</dbReference>
<accession>A0A2L0EWH0</accession>
<dbReference type="PROSITE" id="PS00606">
    <property type="entry name" value="KS3_1"/>
    <property type="match status" value="1"/>
</dbReference>
<evidence type="ECO:0000256" key="9">
    <source>
        <dbReference type="ARBA" id="ARBA00054155"/>
    </source>
</evidence>
<dbReference type="SUPFAM" id="SSF47336">
    <property type="entry name" value="ACP-like"/>
    <property type="match status" value="3"/>
</dbReference>
<comment type="subcellular location">
    <subcellularLocation>
        <location evidence="2">Cytoplasm</location>
    </subcellularLocation>
</comment>
<dbReference type="InterPro" id="IPR032821">
    <property type="entry name" value="PKS_assoc"/>
</dbReference>
<dbReference type="InterPro" id="IPR016039">
    <property type="entry name" value="Thiolase-like"/>
</dbReference>
<keyword evidence="3" id="KW-0596">Phosphopantetheine</keyword>
<dbReference type="SMART" id="SM01294">
    <property type="entry name" value="PKS_PP_betabranch"/>
    <property type="match status" value="1"/>
</dbReference>
<dbReference type="GO" id="GO:0005886">
    <property type="term" value="C:plasma membrane"/>
    <property type="evidence" value="ECO:0007669"/>
    <property type="project" value="TreeGrafter"/>
</dbReference>
<keyword evidence="4" id="KW-0963">Cytoplasm</keyword>
<feature type="domain" description="Carrier" evidence="11">
    <location>
        <begin position="1449"/>
        <end position="1526"/>
    </location>
</feature>
<comment type="function">
    <text evidence="9">Involved in production of the polyketide antibiotic thailandamide.</text>
</comment>
<dbReference type="InterPro" id="IPR018201">
    <property type="entry name" value="Ketoacyl_synth_AS"/>
</dbReference>
<keyword evidence="5" id="KW-0597">Phosphoprotein</keyword>
<dbReference type="InterPro" id="IPR050091">
    <property type="entry name" value="PKS_NRPS_Biosynth_Enz"/>
</dbReference>
<evidence type="ECO:0000256" key="3">
    <source>
        <dbReference type="ARBA" id="ARBA00022450"/>
    </source>
</evidence>
<evidence type="ECO:0000259" key="11">
    <source>
        <dbReference type="PROSITE" id="PS50075"/>
    </source>
</evidence>
<organism evidence="13 14">
    <name type="scientific">Sorangium cellulosum</name>
    <name type="common">Polyangium cellulosum</name>
    <dbReference type="NCBI Taxonomy" id="56"/>
    <lineage>
        <taxon>Bacteria</taxon>
        <taxon>Pseudomonadati</taxon>
        <taxon>Myxococcota</taxon>
        <taxon>Polyangia</taxon>
        <taxon>Polyangiales</taxon>
        <taxon>Polyangiaceae</taxon>
        <taxon>Sorangium</taxon>
    </lineage>
</organism>
<dbReference type="GO" id="GO:0005737">
    <property type="term" value="C:cytoplasm"/>
    <property type="evidence" value="ECO:0007669"/>
    <property type="project" value="UniProtKB-SubCell"/>
</dbReference>
<dbReference type="InterPro" id="IPR045851">
    <property type="entry name" value="AMP-bd_C_sf"/>
</dbReference>
<dbReference type="InterPro" id="IPR036736">
    <property type="entry name" value="ACP-like_sf"/>
</dbReference>
<dbReference type="SUPFAM" id="SSF53901">
    <property type="entry name" value="Thiolase-like"/>
    <property type="match status" value="1"/>
</dbReference>
<dbReference type="PANTHER" id="PTHR43775">
    <property type="entry name" value="FATTY ACID SYNTHASE"/>
    <property type="match status" value="1"/>
</dbReference>
<dbReference type="PROSITE" id="PS52004">
    <property type="entry name" value="KS3_2"/>
    <property type="match status" value="1"/>
</dbReference>
<dbReference type="Gene3D" id="3.30.559.30">
    <property type="entry name" value="Nonribosomal peptide synthetase, condensation domain"/>
    <property type="match status" value="1"/>
</dbReference>
<dbReference type="GO" id="GO:0071770">
    <property type="term" value="P:DIM/DIP cell wall layer assembly"/>
    <property type="evidence" value="ECO:0007669"/>
    <property type="project" value="TreeGrafter"/>
</dbReference>
<dbReference type="InterPro" id="IPR016036">
    <property type="entry name" value="Malonyl_transacylase_ACP-bd"/>
</dbReference>
<dbReference type="GO" id="GO:0004312">
    <property type="term" value="F:fatty acid synthase activity"/>
    <property type="evidence" value="ECO:0007669"/>
    <property type="project" value="TreeGrafter"/>
</dbReference>
<feature type="domain" description="Ketosynthase family 3 (KS3)" evidence="12">
    <location>
        <begin position="110"/>
        <end position="535"/>
    </location>
</feature>
<dbReference type="PROSITE" id="PS00455">
    <property type="entry name" value="AMP_BINDING"/>
    <property type="match status" value="1"/>
</dbReference>
<dbReference type="SUPFAM" id="SSF52777">
    <property type="entry name" value="CoA-dependent acyltransferases"/>
    <property type="match status" value="2"/>
</dbReference>
<evidence type="ECO:0000256" key="10">
    <source>
        <dbReference type="SAM" id="MobiDB-lite"/>
    </source>
</evidence>
<dbReference type="InterPro" id="IPR014030">
    <property type="entry name" value="Ketoacyl_synth_N"/>
</dbReference>
<dbReference type="InterPro" id="IPR009081">
    <property type="entry name" value="PP-bd_ACP"/>
</dbReference>
<dbReference type="InterPro" id="IPR014031">
    <property type="entry name" value="Ketoacyl_synth_C"/>
</dbReference>
<dbReference type="Pfam" id="PF00698">
    <property type="entry name" value="Acyl_transf_1"/>
    <property type="match status" value="2"/>
</dbReference>
<feature type="domain" description="Carrier" evidence="11">
    <location>
        <begin position="2532"/>
        <end position="2607"/>
    </location>
</feature>
<dbReference type="FunFam" id="3.40.366.10:FF:000002">
    <property type="entry name" value="Probable polyketide synthase 2"/>
    <property type="match status" value="1"/>
</dbReference>
<protein>
    <recommendedName>
        <fullName evidence="15">Polyketide synthase</fullName>
    </recommendedName>
</protein>
<evidence type="ECO:0000256" key="1">
    <source>
        <dbReference type="ARBA" id="ARBA00001957"/>
    </source>
</evidence>
<dbReference type="Pfam" id="PF02801">
    <property type="entry name" value="Ketoacyl-synt_C"/>
    <property type="match status" value="1"/>
</dbReference>
<evidence type="ECO:0000256" key="5">
    <source>
        <dbReference type="ARBA" id="ARBA00022553"/>
    </source>
</evidence>
<dbReference type="SUPFAM" id="SSF55048">
    <property type="entry name" value="Probable ACP-binding domain of malonyl-CoA ACP transacylase"/>
    <property type="match status" value="2"/>
</dbReference>
<evidence type="ECO:0000256" key="6">
    <source>
        <dbReference type="ARBA" id="ARBA00022679"/>
    </source>
</evidence>
<evidence type="ECO:0000259" key="12">
    <source>
        <dbReference type="PROSITE" id="PS52004"/>
    </source>
</evidence>
<dbReference type="RefSeq" id="WP_104982271.1">
    <property type="nucleotide sequence ID" value="NZ_CP012673.1"/>
</dbReference>
<evidence type="ECO:0000256" key="4">
    <source>
        <dbReference type="ARBA" id="ARBA00022490"/>
    </source>
</evidence>
<dbReference type="Pfam" id="PF00668">
    <property type="entry name" value="Condensation"/>
    <property type="match status" value="1"/>
</dbReference>
<dbReference type="Pfam" id="PF16197">
    <property type="entry name" value="KAsynt_C_assoc"/>
    <property type="match status" value="1"/>
</dbReference>
<dbReference type="InterPro" id="IPR025110">
    <property type="entry name" value="AMP-bd_C"/>
</dbReference>
<keyword evidence="6" id="KW-0808">Transferase</keyword>
<dbReference type="InterPro" id="IPR010071">
    <property type="entry name" value="AA_adenyl_dom"/>
</dbReference>
<dbReference type="FunFam" id="2.30.38.10:FF:000001">
    <property type="entry name" value="Non-ribosomal peptide synthetase PvdI"/>
    <property type="match status" value="1"/>
</dbReference>
<sequence length="2660" mass="283791">MREVVLYSTASRPTVDGIKHWLRARIAASTRLEPHEILVDAPFASYGVNSVLALKIANELGDLVGRRVSATAFWEHPTVEALAKHAATPASRRRADSAASAAGTGGDTSDDPLAIVGMACRFPKAPDLDAFWRLLADGVDATREVPAERWDSTAYYDEDPEAPGKAISRRAALLDQVDQFDPMAFGISPREAEALDPMQRLALELSWEALEHAGIPPVSLHGSATGVFFGSMWRDWAELTLDDLEGMSAHRATGQAPNMIANRVSYVLGLRGPSVVLDTACSSSLVALHFAAHSLRSGEASVAIVGGVNLLLAPDKMVFVSKTGALSPDGRCKAFGARADGVGRGEGGGVVILKRLSHAERDGDRIHALVRATAVNNDGASYGLTAPSPEAQEAMLREAYARAGVAPERVHYVEAHGTGTILGDPIEAKALGAVLGGERSAEGRLLVGSVKTNIAHTEAAAGIAGVIKTVLAMKHRQVPPSLNAEPPNPHIPFDALALRVPSSLEPWPAADHEPALAGVSAFGWGGTNAHAVLEGPPPAPRLLRVSAPTEDLLRERARALHGELSASPGSGPISEAVSAAADGPHRLAAVVRSPAEAGRALDRFLAGAPHAGLASGCAAARPRVVFVFSPLGSQWVGMGRRLLESEPVFRASLMRSDRALAPLLGRSIVADLVRPAPPDRFDDVVFAQPLLFAVQTALAEALRAHGTEPDAVVGHSAGEVAAAHVAGALTLEDAARVIHHYSRVQSPTSGRGAMALVDLPPSAVEPALAPYAGRVEIAGTNSRSSTVISGEAAGVHALVDAWKQGGVGVNLIRVDVAGHSPLMSPPLLDDLERSLHDIQPRRARIPLFSAVDAARIEGGEVDGAYWARNLRHPVRFGPVVEQLLDGHDVFVEIGPHPVLAAALAANIQERGASAQCVASLRRSDDERLSLLEARAKLFVLGVEGAPAAGAPRRAAPGDAAAPALPVLLSAKSEAALRAQAARLREHLVAHPDLGLLDVAYSLAATRSHLEHRAALVARDRAGLVGALDALSEGVPTPAAVVGQRAGDGKLVFVFPGQGSQWANMARSLLESSAVFREQLEACERALAPHIDWSLLAVLRAEDGAPSLGRIDVVQPALFAVMVSLAALWRSVGVEPDAVVGNSQGEIAAAYVAGALSLDDAAKVVARRSRVLTRLVGRGAMAVVEMPAAELAERIHRWGERLAVAGINSPHSTTVSGDPDAIDAMVAELASAQVFARKVRTDCATHWAQVETIRDEVMDRLTGVEARSSTVPLYSTVSGDKLDGAEMDASYWYQNMRQPVRFADAAQRLLSDGHRAFIEISPHPVLTLALKETLDGAHALTTVVGSLRRDEGDLGRFLLSVGELHTRGLAVDWEAFFQPLHPRRVELPTYAFQRQRYWPDGVTPTRTAAAPSRRAPGGDRLARAEVAGAVASGAAEVSVAERLRALSPADRERALLDVVRAEAAGILRIPPIALEPHRRLQEVGLDSLMAVELRKALARRVGVTLPATLAIDFPTPAGIAEHLGARVGASSAAADDVDPAWEAVAKSARGGSADDEQARILPLSLGQERLWFLSRLAPEGAQYNELLALRVTGPLDVDLLRRSLAVLVKRHEALRTAFPEVAVFPDRHEAPRALIAPDGPVPLEVVDLRTEAKSEEELARLAADFRRRAFDVTRGPLWRALAVTHDDGAHTLLIVKHHLVTDALSAAVFGAELVRLYGSAADASVLPRLDHQYSDFVRYQRRRAAGAAYQASVAWWRERLAGLQRLDLPYRAASRAAHGPSHRGDAVRVALPAALNQAVREFARRHGCTLFEVLLAAWASVLQRLSGQPDVAVGTMAANRTRSELDSVLGFFVNTLVLRCDLAERPTFAELVRRMQGTVHDALRHEGVDFGDVVRAHGGARGQELSPLVQTVLNVIPPLSQLGEIDPGRWALAAEGWLPPSQGAKFDLSLELFEGTDDLCGNLEYATDLFDRGTIERIARHFLALLEAGIGAPDVAAVALPMLTAPERHEMLATWNETSRTIPQECVHRLFEQQAARAPGATALVFQDQRLSYAELDARANQLAHHLLVLGAQSGVGIGPGVVVGVCLERSLDMVIALLAILKTGAAYLPLDPSYPADRLAFILDDARAPLLVTSSDVPTPSGHHAARLVLLDREREAIRGRAATAPEVAVNGEDLAYVIYTSGSTGKPKGVEVLHRGLVNVTAHFAEELDVAPSDTMLALTSLAFDIAGLEIYLPLTQGAACRLLSREQASDGFLLEQEVEQATLMQATPATWHLLLDSGWKGAPHLRAVCGGEALSWHLAAQLAERTQRVFNAYGPTETTIWSTLWRVDPQRGSVSLGRPIANTRVYVLDANMQPVPVGVPGELFIGGAGVARGYRGRAELTAERFLSDPFALEPDQRMYRTGDRVKWSADGTLDFLDRLDHQVKLRGFRIELGEIEHALGTHPGVARSAVVVKNAGLNARLVAYYVARDGLSIGGEDLRAHLEATLPEPMVPSVLVPLSALPLTPNGKVDRLALGAMELPSAEEAGAPAAPRDDIEQALAEVWRDVLDVPAVKAGRTFFEQGGNSLQLVRVQKRLWVDLDVKMTIAELFAYPTLEALADHLRQRQSAAMGASLAPSAPASADPAPRDRMRELEALSLAELQRTVKEGLRGILSEDDML</sequence>
<dbReference type="Gene3D" id="3.30.300.30">
    <property type="match status" value="1"/>
</dbReference>
<dbReference type="InterPro" id="IPR001227">
    <property type="entry name" value="Ac_transferase_dom_sf"/>
</dbReference>
<dbReference type="Gene3D" id="3.40.366.10">
    <property type="entry name" value="Malonyl-Coenzyme A Acyl Carrier Protein, domain 2"/>
    <property type="match status" value="2"/>
</dbReference>
<dbReference type="FunFam" id="3.40.50.12780:FF:000012">
    <property type="entry name" value="Non-ribosomal peptide synthetase"/>
    <property type="match status" value="1"/>
</dbReference>
<dbReference type="SUPFAM" id="SSF56801">
    <property type="entry name" value="Acetyl-CoA synthetase-like"/>
    <property type="match status" value="1"/>
</dbReference>
<reference evidence="13 14" key="1">
    <citation type="submission" date="2015-09" db="EMBL/GenBank/DDBJ databases">
        <title>Sorangium comparison.</title>
        <authorList>
            <person name="Zaburannyi N."/>
            <person name="Bunk B."/>
            <person name="Overmann J."/>
            <person name="Mueller R."/>
        </authorList>
    </citation>
    <scope>NUCLEOTIDE SEQUENCE [LARGE SCALE GENOMIC DNA]</scope>
    <source>
        <strain evidence="13 14">So ce26</strain>
    </source>
</reference>
<dbReference type="Pfam" id="PF00109">
    <property type="entry name" value="ketoacyl-synt"/>
    <property type="match status" value="1"/>
</dbReference>
<dbReference type="Gene3D" id="1.10.1200.10">
    <property type="entry name" value="ACP-like"/>
    <property type="match status" value="3"/>
</dbReference>
<comment type="cofactor">
    <cofactor evidence="1">
        <name>pantetheine 4'-phosphate</name>
        <dbReference type="ChEBI" id="CHEBI:47942"/>
    </cofactor>
</comment>
<dbReference type="InterPro" id="IPR023213">
    <property type="entry name" value="CAT-like_dom_sf"/>
</dbReference>
<evidence type="ECO:0000256" key="8">
    <source>
        <dbReference type="ARBA" id="ARBA00029443"/>
    </source>
</evidence>
<dbReference type="Proteomes" id="UP000238348">
    <property type="component" value="Chromosome"/>
</dbReference>
<evidence type="ECO:0008006" key="15">
    <source>
        <dbReference type="Google" id="ProtNLM"/>
    </source>
</evidence>
<dbReference type="InterPro" id="IPR014043">
    <property type="entry name" value="Acyl_transferase_dom"/>
</dbReference>
<dbReference type="EMBL" id="CP012673">
    <property type="protein sequence ID" value="AUX43615.1"/>
    <property type="molecule type" value="Genomic_DNA"/>
</dbReference>
<dbReference type="Pfam" id="PF22621">
    <property type="entry name" value="CurL-like_PKS_C"/>
    <property type="match status" value="1"/>
</dbReference>
<dbReference type="InterPro" id="IPR006162">
    <property type="entry name" value="Ppantetheine_attach_site"/>
</dbReference>
<dbReference type="FunFam" id="3.40.50.980:FF:000001">
    <property type="entry name" value="Non-ribosomal peptide synthetase"/>
    <property type="match status" value="1"/>
</dbReference>
<dbReference type="Gene3D" id="3.40.47.10">
    <property type="match status" value="1"/>
</dbReference>
<dbReference type="GO" id="GO:0006633">
    <property type="term" value="P:fatty acid biosynthetic process"/>
    <property type="evidence" value="ECO:0007669"/>
    <property type="project" value="InterPro"/>
</dbReference>
<dbReference type="Pfam" id="PF00550">
    <property type="entry name" value="PP-binding"/>
    <property type="match status" value="3"/>
</dbReference>
<dbReference type="InterPro" id="IPR020806">
    <property type="entry name" value="PKS_PP-bd"/>
</dbReference>
<dbReference type="Pfam" id="PF00501">
    <property type="entry name" value="AMP-binding"/>
    <property type="match status" value="1"/>
</dbReference>
<dbReference type="Gene3D" id="3.40.50.980">
    <property type="match status" value="2"/>
</dbReference>
<dbReference type="GO" id="GO:0004315">
    <property type="term" value="F:3-oxoacyl-[acyl-carrier-protein] synthase activity"/>
    <property type="evidence" value="ECO:0007669"/>
    <property type="project" value="InterPro"/>
</dbReference>
<dbReference type="InterPro" id="IPR000873">
    <property type="entry name" value="AMP-dep_synth/lig_dom"/>
</dbReference>
<dbReference type="Pfam" id="PF13193">
    <property type="entry name" value="AMP-binding_C"/>
    <property type="match status" value="1"/>
</dbReference>
<feature type="region of interest" description="Disordered" evidence="10">
    <location>
        <begin position="84"/>
        <end position="107"/>
    </location>
</feature>
<evidence type="ECO:0000313" key="13">
    <source>
        <dbReference type="EMBL" id="AUX43615.1"/>
    </source>
</evidence>
<dbReference type="SMART" id="SM00825">
    <property type="entry name" value="PKS_KS"/>
    <property type="match status" value="1"/>
</dbReference>
<dbReference type="CDD" id="cd19531">
    <property type="entry name" value="LCL_NRPS-like"/>
    <property type="match status" value="1"/>
</dbReference>
<evidence type="ECO:0000256" key="2">
    <source>
        <dbReference type="ARBA" id="ARBA00004496"/>
    </source>
</evidence>
<dbReference type="PANTHER" id="PTHR43775:SF37">
    <property type="entry name" value="SI:DKEY-61P9.11"/>
    <property type="match status" value="1"/>
</dbReference>
<keyword evidence="7" id="KW-0175">Coiled coil</keyword>
<dbReference type="InterPro" id="IPR016035">
    <property type="entry name" value="Acyl_Trfase/lysoPLipase"/>
</dbReference>
<feature type="domain" description="Carrier" evidence="11">
    <location>
        <begin position="13"/>
        <end position="90"/>
    </location>
</feature>
<comment type="similarity">
    <text evidence="8">In the C-terminal section; belongs to the NRP synthetase family.</text>
</comment>
<gene>
    <name evidence="13" type="ORF">SOCE26_050650</name>
</gene>
<dbReference type="SUPFAM" id="SSF52151">
    <property type="entry name" value="FabD/lysophospholipase-like"/>
    <property type="match status" value="2"/>
</dbReference>